<dbReference type="AlphaFoldDB" id="A0AAD5NB83"/>
<name>A0AAD5NB83_PARTN</name>
<comment type="caution">
    <text evidence="2">The sequence shown here is derived from an EMBL/GenBank/DDBJ whole genome shotgun (WGS) entry which is preliminary data.</text>
</comment>
<feature type="compositionally biased region" description="Basic and acidic residues" evidence="1">
    <location>
        <begin position="274"/>
        <end position="296"/>
    </location>
</feature>
<sequence>MRLGSGHSTRATGHLRQKVLKPVPCEIHTVPLSWAGKLAGSGRLRAHIQICSALAACQHMKSARCHSALCFVSAIPRTQHPSTWSLICSSLMVTQIVPKRRKSNSPKGKRRSDAIITEALRAVMLSEPLISQEQDSPNSPKGTRGADAIIAEALRAMMSSEPLISREQDSPNSPKGTRGADAIIAEALRAMMSSEPLISQEHFVQIVPQKKKFNSPKRKRGADAIIAEALRAMMSSEPLSSREEDSPNSPKGTRSADAIIAEALRAMMSSEPLISREQRKTDKLLKQRLRESTTCA</sequence>
<gene>
    <name evidence="2" type="ORF">KIN20_024527</name>
</gene>
<evidence type="ECO:0000256" key="1">
    <source>
        <dbReference type="SAM" id="MobiDB-lite"/>
    </source>
</evidence>
<dbReference type="Proteomes" id="UP001196413">
    <property type="component" value="Unassembled WGS sequence"/>
</dbReference>
<protein>
    <submittedName>
        <fullName evidence="2">Uncharacterized protein</fullName>
    </submittedName>
</protein>
<dbReference type="EMBL" id="JAHQIW010004976">
    <property type="protein sequence ID" value="KAJ1364429.1"/>
    <property type="molecule type" value="Genomic_DNA"/>
</dbReference>
<feature type="region of interest" description="Disordered" evidence="1">
    <location>
        <begin position="234"/>
        <end position="296"/>
    </location>
</feature>
<organism evidence="2 3">
    <name type="scientific">Parelaphostrongylus tenuis</name>
    <name type="common">Meningeal worm</name>
    <dbReference type="NCBI Taxonomy" id="148309"/>
    <lineage>
        <taxon>Eukaryota</taxon>
        <taxon>Metazoa</taxon>
        <taxon>Ecdysozoa</taxon>
        <taxon>Nematoda</taxon>
        <taxon>Chromadorea</taxon>
        <taxon>Rhabditida</taxon>
        <taxon>Rhabditina</taxon>
        <taxon>Rhabditomorpha</taxon>
        <taxon>Strongyloidea</taxon>
        <taxon>Metastrongylidae</taxon>
        <taxon>Parelaphostrongylus</taxon>
    </lineage>
</organism>
<evidence type="ECO:0000313" key="3">
    <source>
        <dbReference type="Proteomes" id="UP001196413"/>
    </source>
</evidence>
<reference evidence="2" key="1">
    <citation type="submission" date="2021-06" db="EMBL/GenBank/DDBJ databases">
        <title>Parelaphostrongylus tenuis whole genome reference sequence.</title>
        <authorList>
            <person name="Garwood T.J."/>
            <person name="Larsen P.A."/>
            <person name="Fountain-Jones N.M."/>
            <person name="Garbe J.R."/>
            <person name="Macchietto M.G."/>
            <person name="Kania S.A."/>
            <person name="Gerhold R.W."/>
            <person name="Richards J.E."/>
            <person name="Wolf T.M."/>
        </authorList>
    </citation>
    <scope>NUCLEOTIDE SEQUENCE</scope>
    <source>
        <strain evidence="2">MNPRO001-30</strain>
        <tissue evidence="2">Meninges</tissue>
    </source>
</reference>
<keyword evidence="3" id="KW-1185">Reference proteome</keyword>
<evidence type="ECO:0000313" key="2">
    <source>
        <dbReference type="EMBL" id="KAJ1364429.1"/>
    </source>
</evidence>
<accession>A0AAD5NB83</accession>
<proteinExistence type="predicted"/>